<evidence type="ECO:0000313" key="1">
    <source>
        <dbReference type="EMBL" id="BAS86259.1"/>
    </source>
</evidence>
<evidence type="ECO:0000313" key="2">
    <source>
        <dbReference type="Proteomes" id="UP000059680"/>
    </source>
</evidence>
<feature type="non-terminal residue" evidence="1">
    <location>
        <position position="205"/>
    </location>
</feature>
<keyword evidence="2" id="KW-1185">Reference proteome</keyword>
<dbReference type="AlphaFoldDB" id="A0A0P0W2T0"/>
<dbReference type="Proteomes" id="UP000059680">
    <property type="component" value="Chromosome 3"/>
</dbReference>
<protein>
    <submittedName>
        <fullName evidence="1">Os03g0735601 protein</fullName>
    </submittedName>
</protein>
<accession>A0A0P0W2T0</accession>
<dbReference type="PaxDb" id="39947-A0A0P0W2T0"/>
<name>A0A0P0W2T0_ORYSJ</name>
<gene>
    <name evidence="1" type="ordered locus">Os03g0735601</name>
    <name evidence="1" type="ORF">OSNPB_030735601</name>
</gene>
<reference evidence="1 2" key="3">
    <citation type="journal article" date="2013" name="Rice">
        <title>Improvement of the Oryza sativa Nipponbare reference genome using next generation sequence and optical map data.</title>
        <authorList>
            <person name="Kawahara Y."/>
            <person name="de la Bastide M."/>
            <person name="Hamilton J.P."/>
            <person name="Kanamori H."/>
            <person name="McCombie W.R."/>
            <person name="Ouyang S."/>
            <person name="Schwartz D.C."/>
            <person name="Tanaka T."/>
            <person name="Wu J."/>
            <person name="Zhou S."/>
            <person name="Childs K.L."/>
            <person name="Davidson R.M."/>
            <person name="Lin H."/>
            <person name="Quesada-Ocampo L."/>
            <person name="Vaillancourt B."/>
            <person name="Sakai H."/>
            <person name="Lee S.S."/>
            <person name="Kim J."/>
            <person name="Numa H."/>
            <person name="Itoh T."/>
            <person name="Buell C.R."/>
            <person name="Matsumoto T."/>
        </authorList>
    </citation>
    <scope>NUCLEOTIDE SEQUENCE [LARGE SCALE GENOMIC DNA]</scope>
    <source>
        <strain evidence="2">cv. Nipponbare</strain>
    </source>
</reference>
<organism evidence="1 2">
    <name type="scientific">Oryza sativa subsp. japonica</name>
    <name type="common">Rice</name>
    <dbReference type="NCBI Taxonomy" id="39947"/>
    <lineage>
        <taxon>Eukaryota</taxon>
        <taxon>Viridiplantae</taxon>
        <taxon>Streptophyta</taxon>
        <taxon>Embryophyta</taxon>
        <taxon>Tracheophyta</taxon>
        <taxon>Spermatophyta</taxon>
        <taxon>Magnoliopsida</taxon>
        <taxon>Liliopsida</taxon>
        <taxon>Poales</taxon>
        <taxon>Poaceae</taxon>
        <taxon>BOP clade</taxon>
        <taxon>Oryzoideae</taxon>
        <taxon>Oryzeae</taxon>
        <taxon>Oryzinae</taxon>
        <taxon>Oryza</taxon>
        <taxon>Oryza sativa</taxon>
    </lineage>
</organism>
<dbReference type="Gramene" id="Os03t0735601-00">
    <property type="protein sequence ID" value="Os03t0735601-00"/>
    <property type="gene ID" value="Os03g0735601"/>
</dbReference>
<feature type="non-terminal residue" evidence="1">
    <location>
        <position position="1"/>
    </location>
</feature>
<dbReference type="InParanoid" id="A0A0P0W2T0"/>
<reference evidence="2" key="1">
    <citation type="journal article" date="2005" name="Nature">
        <title>The map-based sequence of the rice genome.</title>
        <authorList>
            <consortium name="International rice genome sequencing project (IRGSP)"/>
            <person name="Matsumoto T."/>
            <person name="Wu J."/>
            <person name="Kanamori H."/>
            <person name="Katayose Y."/>
            <person name="Fujisawa M."/>
            <person name="Namiki N."/>
            <person name="Mizuno H."/>
            <person name="Yamamoto K."/>
            <person name="Antonio B.A."/>
            <person name="Baba T."/>
            <person name="Sakata K."/>
            <person name="Nagamura Y."/>
            <person name="Aoki H."/>
            <person name="Arikawa K."/>
            <person name="Arita K."/>
            <person name="Bito T."/>
            <person name="Chiden Y."/>
            <person name="Fujitsuka N."/>
            <person name="Fukunaka R."/>
            <person name="Hamada M."/>
            <person name="Harada C."/>
            <person name="Hayashi A."/>
            <person name="Hijishita S."/>
            <person name="Honda M."/>
            <person name="Hosokawa S."/>
            <person name="Ichikawa Y."/>
            <person name="Idonuma A."/>
            <person name="Iijima M."/>
            <person name="Ikeda M."/>
            <person name="Ikeno M."/>
            <person name="Ito K."/>
            <person name="Ito S."/>
            <person name="Ito T."/>
            <person name="Ito Y."/>
            <person name="Ito Y."/>
            <person name="Iwabuchi A."/>
            <person name="Kamiya K."/>
            <person name="Karasawa W."/>
            <person name="Kurita K."/>
            <person name="Katagiri S."/>
            <person name="Kikuta A."/>
            <person name="Kobayashi H."/>
            <person name="Kobayashi N."/>
            <person name="Machita K."/>
            <person name="Maehara T."/>
            <person name="Masukawa M."/>
            <person name="Mizubayashi T."/>
            <person name="Mukai Y."/>
            <person name="Nagasaki H."/>
            <person name="Nagata Y."/>
            <person name="Naito S."/>
            <person name="Nakashima M."/>
            <person name="Nakama Y."/>
            <person name="Nakamichi Y."/>
            <person name="Nakamura M."/>
            <person name="Meguro A."/>
            <person name="Negishi M."/>
            <person name="Ohta I."/>
            <person name="Ohta T."/>
            <person name="Okamoto M."/>
            <person name="Ono N."/>
            <person name="Saji S."/>
            <person name="Sakaguchi M."/>
            <person name="Sakai K."/>
            <person name="Shibata M."/>
            <person name="Shimokawa T."/>
            <person name="Song J."/>
            <person name="Takazaki Y."/>
            <person name="Terasawa K."/>
            <person name="Tsugane M."/>
            <person name="Tsuji K."/>
            <person name="Ueda S."/>
            <person name="Waki K."/>
            <person name="Yamagata H."/>
            <person name="Yamamoto M."/>
            <person name="Yamamoto S."/>
            <person name="Yamane H."/>
            <person name="Yoshiki S."/>
            <person name="Yoshihara R."/>
            <person name="Yukawa K."/>
            <person name="Zhong H."/>
            <person name="Yano M."/>
            <person name="Yuan Q."/>
            <person name="Ouyang S."/>
            <person name="Liu J."/>
            <person name="Jones K.M."/>
            <person name="Gansberger K."/>
            <person name="Moffat K."/>
            <person name="Hill J."/>
            <person name="Bera J."/>
            <person name="Fadrosh D."/>
            <person name="Jin S."/>
            <person name="Johri S."/>
            <person name="Kim M."/>
            <person name="Overton L."/>
            <person name="Reardon M."/>
            <person name="Tsitrin T."/>
            <person name="Vuong H."/>
            <person name="Weaver B."/>
            <person name="Ciecko A."/>
            <person name="Tallon L."/>
            <person name="Jackson J."/>
            <person name="Pai G."/>
            <person name="Aken S.V."/>
            <person name="Utterback T."/>
            <person name="Reidmuller S."/>
            <person name="Feldblyum T."/>
            <person name="Hsiao J."/>
            <person name="Zismann V."/>
            <person name="Iobst S."/>
            <person name="de Vazeille A.R."/>
            <person name="Buell C.R."/>
            <person name="Ying K."/>
            <person name="Li Y."/>
            <person name="Lu T."/>
            <person name="Huang Y."/>
            <person name="Zhao Q."/>
            <person name="Feng Q."/>
            <person name="Zhang L."/>
            <person name="Zhu J."/>
            <person name="Weng Q."/>
            <person name="Mu J."/>
            <person name="Lu Y."/>
            <person name="Fan D."/>
            <person name="Liu Y."/>
            <person name="Guan J."/>
            <person name="Zhang Y."/>
            <person name="Yu S."/>
            <person name="Liu X."/>
            <person name="Zhang Y."/>
            <person name="Hong G."/>
            <person name="Han B."/>
            <person name="Choisne N."/>
            <person name="Demange N."/>
            <person name="Orjeda G."/>
            <person name="Samain S."/>
            <person name="Cattolico L."/>
            <person name="Pelletier E."/>
            <person name="Couloux A."/>
            <person name="Segurens B."/>
            <person name="Wincker P."/>
            <person name="D'Hont A."/>
            <person name="Scarpelli C."/>
            <person name="Weissenbach J."/>
            <person name="Salanoubat M."/>
            <person name="Quetier F."/>
            <person name="Yu Y."/>
            <person name="Kim H.R."/>
            <person name="Rambo T."/>
            <person name="Currie J."/>
            <person name="Collura K."/>
            <person name="Luo M."/>
            <person name="Yang T."/>
            <person name="Ammiraju J.S.S."/>
            <person name="Engler F."/>
            <person name="Soderlund C."/>
            <person name="Wing R.A."/>
            <person name="Palmer L.E."/>
            <person name="de la Bastide M."/>
            <person name="Spiegel L."/>
            <person name="Nascimento L."/>
            <person name="Zutavern T."/>
            <person name="O'Shaughnessy A."/>
            <person name="Dike S."/>
            <person name="Dedhia N."/>
            <person name="Preston R."/>
            <person name="Balija V."/>
            <person name="McCombie W.R."/>
            <person name="Chow T."/>
            <person name="Chen H."/>
            <person name="Chung M."/>
            <person name="Chen C."/>
            <person name="Shaw J."/>
            <person name="Wu H."/>
            <person name="Hsiao K."/>
            <person name="Chao Y."/>
            <person name="Chu M."/>
            <person name="Cheng C."/>
            <person name="Hour A."/>
            <person name="Lee P."/>
            <person name="Lin S."/>
            <person name="Lin Y."/>
            <person name="Liou J."/>
            <person name="Liu S."/>
            <person name="Hsing Y."/>
            <person name="Raghuvanshi S."/>
            <person name="Mohanty A."/>
            <person name="Bharti A.K."/>
            <person name="Gaur A."/>
            <person name="Gupta V."/>
            <person name="Kumar D."/>
            <person name="Ravi V."/>
            <person name="Vij S."/>
            <person name="Kapur A."/>
            <person name="Khurana P."/>
            <person name="Khurana P."/>
            <person name="Khurana J.P."/>
            <person name="Tyagi A.K."/>
            <person name="Gaikwad K."/>
            <person name="Singh A."/>
            <person name="Dalal V."/>
            <person name="Srivastava S."/>
            <person name="Dixit A."/>
            <person name="Pal A.K."/>
            <person name="Ghazi I.A."/>
            <person name="Yadav M."/>
            <person name="Pandit A."/>
            <person name="Bhargava A."/>
            <person name="Sureshbabu K."/>
            <person name="Batra K."/>
            <person name="Sharma T.R."/>
            <person name="Mohapatra T."/>
            <person name="Singh N.K."/>
            <person name="Messing J."/>
            <person name="Nelson A.B."/>
            <person name="Fuks G."/>
            <person name="Kavchok S."/>
            <person name="Keizer G."/>
            <person name="Linton E."/>
            <person name="Llaca V."/>
            <person name="Song R."/>
            <person name="Tanyolac B."/>
            <person name="Young S."/>
            <person name="Ho-Il K."/>
            <person name="Hahn J.H."/>
            <person name="Sangsakoo G."/>
            <person name="Vanavichit A."/>
            <person name="de Mattos Luiz.A.T."/>
            <person name="Zimmer P.D."/>
            <person name="Malone G."/>
            <person name="Dellagostin O."/>
            <person name="de Oliveira A.C."/>
            <person name="Bevan M."/>
            <person name="Bancroft I."/>
            <person name="Minx P."/>
            <person name="Cordum H."/>
            <person name="Wilson R."/>
            <person name="Cheng Z."/>
            <person name="Jin W."/>
            <person name="Jiang J."/>
            <person name="Leong S.A."/>
            <person name="Iwama H."/>
            <person name="Gojobori T."/>
            <person name="Itoh T."/>
            <person name="Niimura Y."/>
            <person name="Fujii Y."/>
            <person name="Habara T."/>
            <person name="Sakai H."/>
            <person name="Sato Y."/>
            <person name="Wilson G."/>
            <person name="Kumar K."/>
            <person name="McCouch S."/>
            <person name="Juretic N."/>
            <person name="Hoen D."/>
            <person name="Wright S."/>
            <person name="Bruskiewich R."/>
            <person name="Bureau T."/>
            <person name="Miyao A."/>
            <person name="Hirochika H."/>
            <person name="Nishikawa T."/>
            <person name="Kadowaki K."/>
            <person name="Sugiura M."/>
            <person name="Burr B."/>
            <person name="Sasaki T."/>
        </authorList>
    </citation>
    <scope>NUCLEOTIDE SEQUENCE [LARGE SCALE GENOMIC DNA]</scope>
    <source>
        <strain evidence="2">cv. Nipponbare</strain>
    </source>
</reference>
<dbReference type="EMBL" id="AP014959">
    <property type="protein sequence ID" value="BAS86259.1"/>
    <property type="molecule type" value="Genomic_DNA"/>
</dbReference>
<proteinExistence type="predicted"/>
<sequence length="205" mass="21941">LGVRRPGRVVAREDDVLLAAVDAGDVGVVALEHAEEHGRPLLELVGGEHPQAERADAAPGVRAARRAHRLRVGAAPRRVERLGLVEVHHLERRLHVRLRRRGEPGHLEVVPAAAAPDELVRDVDVVAAEGLDLGDRPLHQLLAVGRQPDLPRDRLHAGPALADVVGSGVRLVGPAPQHAAVPRRVEERLGRVEVAIVVAKPVVAV</sequence>
<reference evidence="1 2" key="2">
    <citation type="journal article" date="2013" name="Plant Cell Physiol.">
        <title>Rice Annotation Project Database (RAP-DB): an integrative and interactive database for rice genomics.</title>
        <authorList>
            <person name="Sakai H."/>
            <person name="Lee S.S."/>
            <person name="Tanaka T."/>
            <person name="Numa H."/>
            <person name="Kim J."/>
            <person name="Kawahara Y."/>
            <person name="Wakimoto H."/>
            <person name="Yang C.C."/>
            <person name="Iwamoto M."/>
            <person name="Abe T."/>
            <person name="Yamada Y."/>
            <person name="Muto A."/>
            <person name="Inokuchi H."/>
            <person name="Ikemura T."/>
            <person name="Matsumoto T."/>
            <person name="Sasaki T."/>
            <person name="Itoh T."/>
        </authorList>
    </citation>
    <scope>NUCLEOTIDE SEQUENCE [LARGE SCALE GENOMIC DNA]</scope>
    <source>
        <strain evidence="2">cv. Nipponbare</strain>
    </source>
</reference>